<dbReference type="GO" id="GO:0000049">
    <property type="term" value="F:tRNA binding"/>
    <property type="evidence" value="ECO:0007669"/>
    <property type="project" value="UniProtKB-KW"/>
</dbReference>
<reference evidence="17 18" key="1">
    <citation type="submission" date="2016-10" db="EMBL/GenBank/DDBJ databases">
        <authorList>
            <person name="de Groot N.N."/>
        </authorList>
    </citation>
    <scope>NUCLEOTIDE SEQUENCE [LARGE SCALE GENOMIC DNA]</scope>
    <source>
        <strain evidence="17 18">DSM 18346</strain>
    </source>
</reference>
<dbReference type="PANTHER" id="PTHR43462">
    <property type="entry name" value="ALANYL-TRNA EDITING PROTEIN"/>
    <property type="match status" value="1"/>
</dbReference>
<proteinExistence type="inferred from homology"/>
<keyword evidence="13" id="KW-0648">Protein biosynthesis</keyword>
<dbReference type="OrthoDB" id="9812949at2"/>
<dbReference type="STRING" id="393762.SAMN05660472_01128"/>
<evidence type="ECO:0000256" key="12">
    <source>
        <dbReference type="ARBA" id="ARBA00022884"/>
    </source>
</evidence>
<dbReference type="PROSITE" id="PS50860">
    <property type="entry name" value="AA_TRNA_LIGASE_II_ALA"/>
    <property type="match status" value="1"/>
</dbReference>
<evidence type="ECO:0000256" key="6">
    <source>
        <dbReference type="ARBA" id="ARBA00022555"/>
    </source>
</evidence>
<evidence type="ECO:0000256" key="10">
    <source>
        <dbReference type="ARBA" id="ARBA00022833"/>
    </source>
</evidence>
<dbReference type="InterPro" id="IPR003156">
    <property type="entry name" value="DHHA1_dom"/>
</dbReference>
<accession>A0A1G9BB88</accession>
<sequence length="404" mass="45798">MKTEKLFWKDGYLKEFEGTILSVEPYKEDTNKFVVVLDKSAFYPEGGGQPWDEGKIGEYDVLYVYEEEETIYHVTDKPPIVGGKIYCTIDWGRRFDFMQQHLGQHILSGTFDKLFSAATVGFHLGKEYVTIDIHKTSLDFEEVQAVEKMANEIIYKNLQVKTLFPTKEDISTIPLRKPPKVEDGIRIVAVDGFDYSPCGGVHPTFTGEVGIIKIRKWEKNKGNIRIEFVCGQRALEDFTWKNKQINEISNLLSVKDRESEEAVIRIHEENKDLVRAFNDMKKELIAYEAKELYATAEKLGDYSVAIQQFEGKDFKDLRFLASLLVQYPNTIALLGTKIDKAQVVFSCSKDVPINMNQLFKEVAPLINGKGGGNATSAQGGGNDSPNLEGLLFAAKQKIKMEYIK</sequence>
<comment type="similarity">
    <text evidence="3">Belongs to the class-II aminoacyl-tRNA synthetase family.</text>
</comment>
<dbReference type="GO" id="GO:0005524">
    <property type="term" value="F:ATP binding"/>
    <property type="evidence" value="ECO:0007669"/>
    <property type="project" value="UniProtKB-KW"/>
</dbReference>
<comment type="cofactor">
    <cofactor evidence="1">
        <name>Zn(2+)</name>
        <dbReference type="ChEBI" id="CHEBI:29105"/>
    </cofactor>
</comment>
<evidence type="ECO:0000313" key="17">
    <source>
        <dbReference type="EMBL" id="SDK36842.1"/>
    </source>
</evidence>
<dbReference type="Proteomes" id="UP000198718">
    <property type="component" value="Unassembled WGS sequence"/>
</dbReference>
<keyword evidence="6" id="KW-0820">tRNA-binding</keyword>
<protein>
    <recommendedName>
        <fullName evidence="5">Alanine--tRNA ligase</fullName>
        <ecNumber evidence="4">6.1.1.7</ecNumber>
    </recommendedName>
    <alternativeName>
        <fullName evidence="15">Alanyl-tRNA synthetase</fullName>
    </alternativeName>
</protein>
<dbReference type="Gene3D" id="3.30.980.10">
    <property type="entry name" value="Threonyl-trna Synthetase, Chain A, domain 2"/>
    <property type="match status" value="1"/>
</dbReference>
<organism evidence="17 18">
    <name type="scientific">Natronincola ferrireducens</name>
    <dbReference type="NCBI Taxonomy" id="393762"/>
    <lineage>
        <taxon>Bacteria</taxon>
        <taxon>Bacillati</taxon>
        <taxon>Bacillota</taxon>
        <taxon>Clostridia</taxon>
        <taxon>Peptostreptococcales</taxon>
        <taxon>Natronincolaceae</taxon>
        <taxon>Natronincola</taxon>
    </lineage>
</organism>
<dbReference type="InterPro" id="IPR018165">
    <property type="entry name" value="Ala-tRNA-synth_IIc_core"/>
</dbReference>
<evidence type="ECO:0000256" key="1">
    <source>
        <dbReference type="ARBA" id="ARBA00001947"/>
    </source>
</evidence>
<evidence type="ECO:0000256" key="11">
    <source>
        <dbReference type="ARBA" id="ARBA00022840"/>
    </source>
</evidence>
<dbReference type="PANTHER" id="PTHR43462:SF1">
    <property type="entry name" value="ALANYL-TRNA EDITING PROTEIN AARSD1"/>
    <property type="match status" value="1"/>
</dbReference>
<dbReference type="InterPro" id="IPR012947">
    <property type="entry name" value="tRNA_SAD"/>
</dbReference>
<evidence type="ECO:0000256" key="3">
    <source>
        <dbReference type="ARBA" id="ARBA00008226"/>
    </source>
</evidence>
<evidence type="ECO:0000256" key="15">
    <source>
        <dbReference type="ARBA" id="ARBA00032577"/>
    </source>
</evidence>
<evidence type="ECO:0000256" key="7">
    <source>
        <dbReference type="ARBA" id="ARBA00022598"/>
    </source>
</evidence>
<dbReference type="FunFam" id="3.10.310.40:FF:000001">
    <property type="entry name" value="Alanine--tRNA ligase"/>
    <property type="match status" value="1"/>
</dbReference>
<dbReference type="Pfam" id="PF07973">
    <property type="entry name" value="tRNA_SAD"/>
    <property type="match status" value="1"/>
</dbReference>
<keyword evidence="8" id="KW-0479">Metal-binding</keyword>
<evidence type="ECO:0000256" key="5">
    <source>
        <dbReference type="ARBA" id="ARBA00017959"/>
    </source>
</evidence>
<dbReference type="EC" id="6.1.1.7" evidence="4"/>
<dbReference type="InterPro" id="IPR009000">
    <property type="entry name" value="Transl_B-barrel_sf"/>
</dbReference>
<dbReference type="SUPFAM" id="SSF55186">
    <property type="entry name" value="ThrRS/AlaRS common domain"/>
    <property type="match status" value="1"/>
</dbReference>
<dbReference type="Pfam" id="PF02272">
    <property type="entry name" value="DHHA1"/>
    <property type="match status" value="1"/>
</dbReference>
<comment type="subcellular location">
    <subcellularLocation>
        <location evidence="2">Cytoplasm</location>
    </subcellularLocation>
</comment>
<keyword evidence="11" id="KW-0067">ATP-binding</keyword>
<evidence type="ECO:0000256" key="2">
    <source>
        <dbReference type="ARBA" id="ARBA00004496"/>
    </source>
</evidence>
<keyword evidence="12" id="KW-0694">RNA-binding</keyword>
<dbReference type="SUPFAM" id="SSF50447">
    <property type="entry name" value="Translation proteins"/>
    <property type="match status" value="1"/>
</dbReference>
<dbReference type="RefSeq" id="WP_090551683.1">
    <property type="nucleotide sequence ID" value="NZ_FNFP01000002.1"/>
</dbReference>
<evidence type="ECO:0000256" key="14">
    <source>
        <dbReference type="ARBA" id="ARBA00023146"/>
    </source>
</evidence>
<name>A0A1G9BB88_9FIRM</name>
<dbReference type="Gene3D" id="2.40.30.130">
    <property type="match status" value="1"/>
</dbReference>
<feature type="domain" description="Alanyl-transfer RNA synthetases family profile" evidence="16">
    <location>
        <begin position="1"/>
        <end position="240"/>
    </location>
</feature>
<dbReference type="InterPro" id="IPR051335">
    <property type="entry name" value="Alanyl-tRNA_Editing_Enzymes"/>
</dbReference>
<evidence type="ECO:0000256" key="8">
    <source>
        <dbReference type="ARBA" id="ARBA00022723"/>
    </source>
</evidence>
<dbReference type="AlphaFoldDB" id="A0A1G9BB88"/>
<keyword evidence="18" id="KW-1185">Reference proteome</keyword>
<evidence type="ECO:0000256" key="13">
    <source>
        <dbReference type="ARBA" id="ARBA00022917"/>
    </source>
</evidence>
<keyword evidence="14 17" id="KW-0030">Aminoacyl-tRNA synthetase</keyword>
<evidence type="ECO:0000256" key="9">
    <source>
        <dbReference type="ARBA" id="ARBA00022741"/>
    </source>
</evidence>
<dbReference type="GO" id="GO:0006419">
    <property type="term" value="P:alanyl-tRNA aminoacylation"/>
    <property type="evidence" value="ECO:0007669"/>
    <property type="project" value="InterPro"/>
</dbReference>
<dbReference type="EMBL" id="FNFP01000002">
    <property type="protein sequence ID" value="SDK36842.1"/>
    <property type="molecule type" value="Genomic_DNA"/>
</dbReference>
<dbReference type="GO" id="GO:0005737">
    <property type="term" value="C:cytoplasm"/>
    <property type="evidence" value="ECO:0007669"/>
    <property type="project" value="UniProtKB-SubCell"/>
</dbReference>
<evidence type="ECO:0000256" key="4">
    <source>
        <dbReference type="ARBA" id="ARBA00013168"/>
    </source>
</evidence>
<keyword evidence="7" id="KW-0436">Ligase</keyword>
<gene>
    <name evidence="17" type="ORF">SAMN05660472_01128</name>
</gene>
<keyword evidence="9" id="KW-0547">Nucleotide-binding</keyword>
<dbReference type="InterPro" id="IPR018163">
    <property type="entry name" value="Thr/Ala-tRNA-synth_IIc_edit"/>
</dbReference>
<evidence type="ECO:0000313" key="18">
    <source>
        <dbReference type="Proteomes" id="UP000198718"/>
    </source>
</evidence>
<keyword evidence="10" id="KW-0862">Zinc</keyword>
<dbReference type="SMART" id="SM00863">
    <property type="entry name" value="tRNA_SAD"/>
    <property type="match status" value="1"/>
</dbReference>
<dbReference type="GO" id="GO:0002161">
    <property type="term" value="F:aminoacyl-tRNA deacylase activity"/>
    <property type="evidence" value="ECO:0007669"/>
    <property type="project" value="UniProtKB-ARBA"/>
</dbReference>
<evidence type="ECO:0000259" key="16">
    <source>
        <dbReference type="PROSITE" id="PS50860"/>
    </source>
</evidence>
<dbReference type="Gene3D" id="3.10.310.40">
    <property type="match status" value="1"/>
</dbReference>
<dbReference type="GO" id="GO:0046872">
    <property type="term" value="F:metal ion binding"/>
    <property type="evidence" value="ECO:0007669"/>
    <property type="project" value="UniProtKB-KW"/>
</dbReference>
<dbReference type="GO" id="GO:0004813">
    <property type="term" value="F:alanine-tRNA ligase activity"/>
    <property type="evidence" value="ECO:0007669"/>
    <property type="project" value="UniProtKB-EC"/>
</dbReference>